<dbReference type="Pfam" id="PF18906">
    <property type="entry name" value="Phage_tube_2"/>
    <property type="match status" value="1"/>
</dbReference>
<accession>A0A6J5Q3E0</accession>
<dbReference type="EMBL" id="LR796964">
    <property type="protein sequence ID" value="CAB4177912.1"/>
    <property type="molecule type" value="Genomic_DNA"/>
</dbReference>
<organism evidence="1">
    <name type="scientific">uncultured Caudovirales phage</name>
    <dbReference type="NCBI Taxonomy" id="2100421"/>
    <lineage>
        <taxon>Viruses</taxon>
        <taxon>Duplodnaviria</taxon>
        <taxon>Heunggongvirae</taxon>
        <taxon>Uroviricota</taxon>
        <taxon>Caudoviricetes</taxon>
        <taxon>Peduoviridae</taxon>
        <taxon>Maltschvirus</taxon>
        <taxon>Maltschvirus maltsch</taxon>
    </lineage>
</organism>
<name>A0A6J5Q3E0_9CAUD</name>
<protein>
    <submittedName>
        <fullName evidence="1">Uncharacterized protein</fullName>
    </submittedName>
</protein>
<dbReference type="InterPro" id="IPR044000">
    <property type="entry name" value="Phage_tube_2"/>
</dbReference>
<sequence>MAVTTPIIGGVDNYINIYSESTWGTRPGSPSIINLPVSNYGVSMQRNSRQTQPHYGQFGAVTTHHVNGMLSGQIAGELSGVEPTASATSLADTIVGWAFGSETSKFLPSYGVEAIEGGIADHQHNGLRVNTFTLSGSESQAITYTLDVMGKNETDLGGTATAMTIDMKGFPGFEFFDSTLTIGGTAYDMKSFQIQRQNNLKVHYAGSQTPAVLVRGNRLTSFQCVLFKQDAQWDTIRRSFTETDVAIVLTIKGRHAGTGASGTFRKLVFTMPSCRYLLPADSHAYDDVTTVTLPFGCQLNPAGGAEITYASSLE</sequence>
<proteinExistence type="predicted"/>
<evidence type="ECO:0000313" key="1">
    <source>
        <dbReference type="EMBL" id="CAB4177912.1"/>
    </source>
</evidence>
<reference evidence="1" key="1">
    <citation type="submission" date="2020-05" db="EMBL/GenBank/DDBJ databases">
        <authorList>
            <person name="Chiriac C."/>
            <person name="Salcher M."/>
            <person name="Ghai R."/>
            <person name="Kavagutti S V."/>
        </authorList>
    </citation>
    <scope>NUCLEOTIDE SEQUENCE</scope>
</reference>
<gene>
    <name evidence="1" type="ORF">UFOVP1004_38</name>
</gene>